<dbReference type="AlphaFoldDB" id="A0A2I2Y7I7"/>
<name>A0A2I2Y7I7_GORGO</name>
<keyword evidence="3" id="KW-1185">Reference proteome</keyword>
<evidence type="ECO:0000256" key="1">
    <source>
        <dbReference type="SAM" id="MobiDB-lite"/>
    </source>
</evidence>
<feature type="region of interest" description="Disordered" evidence="1">
    <location>
        <begin position="1"/>
        <end position="76"/>
    </location>
</feature>
<reference evidence="2" key="4">
    <citation type="submission" date="2025-09" db="UniProtKB">
        <authorList>
            <consortium name="Ensembl"/>
        </authorList>
    </citation>
    <scope>IDENTIFICATION</scope>
</reference>
<dbReference type="GeneTree" id="ENSGT00910000147780"/>
<evidence type="ECO:0000313" key="3">
    <source>
        <dbReference type="Proteomes" id="UP000001519"/>
    </source>
</evidence>
<dbReference type="InParanoid" id="A0A2I2Y7I7"/>
<dbReference type="EMBL" id="CABD030015202">
    <property type="status" value="NOT_ANNOTATED_CDS"/>
    <property type="molecule type" value="Genomic_DNA"/>
</dbReference>
<dbReference type="Proteomes" id="UP000001519">
    <property type="component" value="Chromosome 2B"/>
</dbReference>
<sequence>MENRPRLFLTAHGSQQEPAGGQRGWREDGTKGRQGPAGAGNTEAAADSTRSPGPAHDSNSGVTPKQLWHSHQHPSGHQNLEVTLALRPASYIFQIMLRE</sequence>
<dbReference type="Ensembl" id="ENSGGOT00000044167.1">
    <property type="protein sequence ID" value="ENSGGOP00000030799.1"/>
    <property type="gene ID" value="ENSGGOG00000041702.1"/>
</dbReference>
<reference evidence="2" key="3">
    <citation type="submission" date="2025-08" db="UniProtKB">
        <authorList>
            <consortium name="Ensembl"/>
        </authorList>
    </citation>
    <scope>IDENTIFICATION</scope>
</reference>
<proteinExistence type="predicted"/>
<reference evidence="3" key="1">
    <citation type="submission" date="2011-05" db="EMBL/GenBank/DDBJ databases">
        <title>Insights into the evolution of the great apes provided by the gorilla genome.</title>
        <authorList>
            <person name="Scally A."/>
        </authorList>
    </citation>
    <scope>NUCLEOTIDE SEQUENCE [LARGE SCALE GENOMIC DNA]</scope>
</reference>
<organism evidence="2 3">
    <name type="scientific">Gorilla gorilla gorilla</name>
    <name type="common">Western lowland gorilla</name>
    <dbReference type="NCBI Taxonomy" id="9595"/>
    <lineage>
        <taxon>Eukaryota</taxon>
        <taxon>Metazoa</taxon>
        <taxon>Chordata</taxon>
        <taxon>Craniata</taxon>
        <taxon>Vertebrata</taxon>
        <taxon>Euteleostomi</taxon>
        <taxon>Mammalia</taxon>
        <taxon>Eutheria</taxon>
        <taxon>Euarchontoglires</taxon>
        <taxon>Primates</taxon>
        <taxon>Haplorrhini</taxon>
        <taxon>Catarrhini</taxon>
        <taxon>Hominidae</taxon>
        <taxon>Gorilla</taxon>
    </lineage>
</organism>
<reference evidence="2 3" key="2">
    <citation type="journal article" date="2012" name="Nature">
        <title>Insights into hominid evolution from the gorilla genome sequence.</title>
        <authorList>
            <person name="Scally A."/>
            <person name="Dutheil J.Y."/>
            <person name="Hillier L.W."/>
            <person name="Jordan G.E."/>
            <person name="Goodhead I."/>
            <person name="Herrero J."/>
            <person name="Hobolth A."/>
            <person name="Lappalainen T."/>
            <person name="Mailund T."/>
            <person name="Marques-Bonet T."/>
            <person name="McCarthy S."/>
            <person name="Montgomery S.H."/>
            <person name="Schwalie P.C."/>
            <person name="Tang Y.A."/>
            <person name="Ward M.C."/>
            <person name="Xue Y."/>
            <person name="Yngvadottir B."/>
            <person name="Alkan C."/>
            <person name="Andersen L.N."/>
            <person name="Ayub Q."/>
            <person name="Ball E.V."/>
            <person name="Beal K."/>
            <person name="Bradley B.J."/>
            <person name="Chen Y."/>
            <person name="Clee C.M."/>
            <person name="Fitzgerald S."/>
            <person name="Graves T.A."/>
            <person name="Gu Y."/>
            <person name="Heath P."/>
            <person name="Heger A."/>
            <person name="Karakoc E."/>
            <person name="Kolb-Kokocinski A."/>
            <person name="Laird G.K."/>
            <person name="Lunter G."/>
            <person name="Meader S."/>
            <person name="Mort M."/>
            <person name="Mullikin J.C."/>
            <person name="Munch K."/>
            <person name="O'Connor T.D."/>
            <person name="Phillips A.D."/>
            <person name="Prado-Martinez J."/>
            <person name="Rogers A.S."/>
            <person name="Sajjadian S."/>
            <person name="Schmidt D."/>
            <person name="Shaw K."/>
            <person name="Simpson J.T."/>
            <person name="Stenson P.D."/>
            <person name="Turner D.J."/>
            <person name="Vigilant L."/>
            <person name="Vilella A.J."/>
            <person name="Whitener W."/>
            <person name="Zhu B."/>
            <person name="Cooper D.N."/>
            <person name="de Jong P."/>
            <person name="Dermitzakis E.T."/>
            <person name="Eichler E.E."/>
            <person name="Flicek P."/>
            <person name="Goldman N."/>
            <person name="Mundy N.I."/>
            <person name="Ning Z."/>
            <person name="Odom D.T."/>
            <person name="Ponting C.P."/>
            <person name="Quail M.A."/>
            <person name="Ryder O.A."/>
            <person name="Searle S.M."/>
            <person name="Warren W.C."/>
            <person name="Wilson R.K."/>
            <person name="Schierup M.H."/>
            <person name="Rogers J."/>
            <person name="Tyler-Smith C."/>
            <person name="Durbin R."/>
        </authorList>
    </citation>
    <scope>NUCLEOTIDE SEQUENCE [LARGE SCALE GENOMIC DNA]</scope>
</reference>
<dbReference type="OMA" id="WHSHQHP"/>
<evidence type="ECO:0000313" key="2">
    <source>
        <dbReference type="Ensembl" id="ENSGGOP00000030799.1"/>
    </source>
</evidence>
<accession>A0A2I2Y7I7</accession>
<protein>
    <submittedName>
        <fullName evidence="2">Uncharacterized protein</fullName>
    </submittedName>
</protein>